<keyword evidence="10" id="KW-1185">Reference proteome</keyword>
<gene>
    <name evidence="9" type="ORF">FHQ18_04545</name>
</gene>
<dbReference type="InterPro" id="IPR035952">
    <property type="entry name" value="Rhomboid-like_sf"/>
</dbReference>
<dbReference type="GO" id="GO:0016020">
    <property type="term" value="C:membrane"/>
    <property type="evidence" value="ECO:0007669"/>
    <property type="project" value="UniProtKB-SubCell"/>
</dbReference>
<keyword evidence="6 7" id="KW-0472">Membrane</keyword>
<feature type="transmembrane region" description="Helical" evidence="7">
    <location>
        <begin position="155"/>
        <end position="179"/>
    </location>
</feature>
<dbReference type="InterPro" id="IPR022764">
    <property type="entry name" value="Peptidase_S54_rhomboid_dom"/>
</dbReference>
<comment type="caution">
    <text evidence="9">The sequence shown here is derived from an EMBL/GenBank/DDBJ whole genome shotgun (WGS) entry which is preliminary data.</text>
</comment>
<dbReference type="Proteomes" id="UP000322876">
    <property type="component" value="Unassembled WGS sequence"/>
</dbReference>
<comment type="subcellular location">
    <subcellularLocation>
        <location evidence="1">Membrane</location>
        <topology evidence="1">Multi-pass membrane protein</topology>
    </subcellularLocation>
</comment>
<organism evidence="9 10">
    <name type="scientific">Deferribacter autotrophicus</name>
    <dbReference type="NCBI Taxonomy" id="500465"/>
    <lineage>
        <taxon>Bacteria</taxon>
        <taxon>Pseudomonadati</taxon>
        <taxon>Deferribacterota</taxon>
        <taxon>Deferribacteres</taxon>
        <taxon>Deferribacterales</taxon>
        <taxon>Deferribacteraceae</taxon>
        <taxon>Deferribacter</taxon>
    </lineage>
</organism>
<evidence type="ECO:0000256" key="1">
    <source>
        <dbReference type="ARBA" id="ARBA00004141"/>
    </source>
</evidence>
<dbReference type="GO" id="GO:0006508">
    <property type="term" value="P:proteolysis"/>
    <property type="evidence" value="ECO:0007669"/>
    <property type="project" value="UniProtKB-KW"/>
</dbReference>
<feature type="transmembrane region" description="Helical" evidence="7">
    <location>
        <begin position="15"/>
        <end position="31"/>
    </location>
</feature>
<accession>A0A5A8F8E2</accession>
<dbReference type="FunFam" id="1.20.1540.10:FF:000027">
    <property type="entry name" value="Rhomboid family intramembrane serine protease"/>
    <property type="match status" value="1"/>
</dbReference>
<dbReference type="AlphaFoldDB" id="A0A5A8F8E2"/>
<dbReference type="PANTHER" id="PTHR43731">
    <property type="entry name" value="RHOMBOID PROTEASE"/>
    <property type="match status" value="1"/>
</dbReference>
<feature type="transmembrane region" description="Helical" evidence="7">
    <location>
        <begin position="199"/>
        <end position="218"/>
    </location>
</feature>
<evidence type="ECO:0000256" key="6">
    <source>
        <dbReference type="ARBA" id="ARBA00023136"/>
    </source>
</evidence>
<feature type="transmembrane region" description="Helical" evidence="7">
    <location>
        <begin position="68"/>
        <end position="92"/>
    </location>
</feature>
<keyword evidence="3 7" id="KW-0812">Transmembrane</keyword>
<comment type="similarity">
    <text evidence="2">Belongs to the peptidase S54 family.</text>
</comment>
<dbReference type="InterPro" id="IPR050925">
    <property type="entry name" value="Rhomboid_protease_S54"/>
</dbReference>
<dbReference type="Pfam" id="PF01694">
    <property type="entry name" value="Rhomboid"/>
    <property type="match status" value="1"/>
</dbReference>
<protein>
    <submittedName>
        <fullName evidence="9">Rhomboid family intramembrane serine protease</fullName>
    </submittedName>
</protein>
<feature type="transmembrane region" description="Helical" evidence="7">
    <location>
        <begin position="104"/>
        <end position="122"/>
    </location>
</feature>
<name>A0A5A8F8E2_9BACT</name>
<evidence type="ECO:0000256" key="3">
    <source>
        <dbReference type="ARBA" id="ARBA00022692"/>
    </source>
</evidence>
<keyword evidence="4" id="KW-0378">Hydrolase</keyword>
<dbReference type="Gene3D" id="1.20.1540.10">
    <property type="entry name" value="Rhomboid-like"/>
    <property type="match status" value="1"/>
</dbReference>
<evidence type="ECO:0000256" key="4">
    <source>
        <dbReference type="ARBA" id="ARBA00022801"/>
    </source>
</evidence>
<dbReference type="GO" id="GO:0004252">
    <property type="term" value="F:serine-type endopeptidase activity"/>
    <property type="evidence" value="ECO:0007669"/>
    <property type="project" value="InterPro"/>
</dbReference>
<feature type="transmembrane region" description="Helical" evidence="7">
    <location>
        <begin position="38"/>
        <end position="56"/>
    </location>
</feature>
<dbReference type="SUPFAM" id="SSF144091">
    <property type="entry name" value="Rhomboid-like"/>
    <property type="match status" value="1"/>
</dbReference>
<evidence type="ECO:0000313" key="9">
    <source>
        <dbReference type="EMBL" id="KAA0258433.1"/>
    </source>
</evidence>
<evidence type="ECO:0000256" key="7">
    <source>
        <dbReference type="SAM" id="Phobius"/>
    </source>
</evidence>
<sequence length="222" mass="25099">MFPLKDSIPSSRTPIINYLIIIISVLVFIYEKNLGTKLSLFFVNYGVVPVKLFAPLHDVSLWEKIIPFFTSIFIHGGFFHLLFNMYFLYVFGDNVEDEFGHVKYFLFYIFCGLTAAITQVVMYPQSSIPMIGASGAIAGVMGSYFILFPQAKVKTLIFILFFITVIDVPAVVFLGLWFFIQFLNSMVQSTLDSAGGVAWWAHISGFVTGVIISIIYKIRKGY</sequence>
<dbReference type="PANTHER" id="PTHR43731:SF14">
    <property type="entry name" value="PRESENILIN-ASSOCIATED RHOMBOID-LIKE PROTEIN, MITOCHONDRIAL"/>
    <property type="match status" value="1"/>
</dbReference>
<evidence type="ECO:0000313" key="10">
    <source>
        <dbReference type="Proteomes" id="UP000322876"/>
    </source>
</evidence>
<feature type="domain" description="Peptidase S54 rhomboid" evidence="8">
    <location>
        <begin position="65"/>
        <end position="216"/>
    </location>
</feature>
<evidence type="ECO:0000256" key="2">
    <source>
        <dbReference type="ARBA" id="ARBA00009045"/>
    </source>
</evidence>
<dbReference type="RefSeq" id="WP_149265990.1">
    <property type="nucleotide sequence ID" value="NZ_VFJB01000004.1"/>
</dbReference>
<evidence type="ECO:0000259" key="8">
    <source>
        <dbReference type="Pfam" id="PF01694"/>
    </source>
</evidence>
<reference evidence="9 10" key="1">
    <citation type="submission" date="2019-06" db="EMBL/GenBank/DDBJ databases">
        <title>Genomic insights into carbon and energy metabolism of Deferribacter autotrophicus revealed new metabolic traits in the phylum Deferribacteres.</title>
        <authorList>
            <person name="Slobodkin A.I."/>
            <person name="Slobodkina G.B."/>
            <person name="Allioux M."/>
            <person name="Alain K."/>
            <person name="Jebbar M."/>
            <person name="Shadrin V."/>
            <person name="Kublanov I.V."/>
            <person name="Toshchakov S.V."/>
            <person name="Bonch-Osmolovskaya E.A."/>
        </authorList>
    </citation>
    <scope>NUCLEOTIDE SEQUENCE [LARGE SCALE GENOMIC DNA]</scope>
    <source>
        <strain evidence="9 10">SL50</strain>
    </source>
</reference>
<evidence type="ECO:0000256" key="5">
    <source>
        <dbReference type="ARBA" id="ARBA00022989"/>
    </source>
</evidence>
<keyword evidence="5 7" id="KW-1133">Transmembrane helix</keyword>
<keyword evidence="9" id="KW-0645">Protease</keyword>
<feature type="transmembrane region" description="Helical" evidence="7">
    <location>
        <begin position="128"/>
        <end position="148"/>
    </location>
</feature>
<dbReference type="OrthoDB" id="9813074at2"/>
<proteinExistence type="inferred from homology"/>
<dbReference type="EMBL" id="VFJB01000004">
    <property type="protein sequence ID" value="KAA0258433.1"/>
    <property type="molecule type" value="Genomic_DNA"/>
</dbReference>